<protein>
    <submittedName>
        <fullName evidence="13">Forkhead box protein O-like</fullName>
    </submittedName>
</protein>
<evidence type="ECO:0000256" key="9">
    <source>
        <dbReference type="PROSITE-ProRule" id="PRU00089"/>
    </source>
</evidence>
<evidence type="ECO:0000313" key="12">
    <source>
        <dbReference type="Proteomes" id="UP000085678"/>
    </source>
</evidence>
<reference evidence="13" key="1">
    <citation type="submission" date="2025-08" db="UniProtKB">
        <authorList>
            <consortium name="RefSeq"/>
        </authorList>
    </citation>
    <scope>IDENTIFICATION</scope>
    <source>
        <tissue evidence="13">Gonads</tissue>
    </source>
</reference>
<dbReference type="GO" id="GO:0005634">
    <property type="term" value="C:nucleus"/>
    <property type="evidence" value="ECO:0007669"/>
    <property type="project" value="UniProtKB-SubCell"/>
</dbReference>
<dbReference type="SMART" id="SM00339">
    <property type="entry name" value="FH"/>
    <property type="match status" value="1"/>
</dbReference>
<feature type="compositionally biased region" description="Low complexity" evidence="10">
    <location>
        <begin position="342"/>
        <end position="367"/>
    </location>
</feature>
<keyword evidence="5" id="KW-0805">Transcription regulation</keyword>
<evidence type="ECO:0000256" key="2">
    <source>
        <dbReference type="ARBA" id="ARBA00004496"/>
    </source>
</evidence>
<dbReference type="InParanoid" id="A0A1S3ITK5"/>
<dbReference type="KEGG" id="lak:106167332"/>
<dbReference type="Pfam" id="PF00250">
    <property type="entry name" value="Forkhead"/>
    <property type="match status" value="1"/>
</dbReference>
<dbReference type="GO" id="GO:0005737">
    <property type="term" value="C:cytoplasm"/>
    <property type="evidence" value="ECO:0007669"/>
    <property type="project" value="UniProtKB-SubCell"/>
</dbReference>
<evidence type="ECO:0000256" key="5">
    <source>
        <dbReference type="ARBA" id="ARBA00023015"/>
    </source>
</evidence>
<organism evidence="12 13">
    <name type="scientific">Lingula anatina</name>
    <name type="common">Brachiopod</name>
    <name type="synonym">Lingula unguis</name>
    <dbReference type="NCBI Taxonomy" id="7574"/>
    <lineage>
        <taxon>Eukaryota</taxon>
        <taxon>Metazoa</taxon>
        <taxon>Spiralia</taxon>
        <taxon>Lophotrochozoa</taxon>
        <taxon>Brachiopoda</taxon>
        <taxon>Linguliformea</taxon>
        <taxon>Lingulata</taxon>
        <taxon>Lingulida</taxon>
        <taxon>Linguloidea</taxon>
        <taxon>Lingulidae</taxon>
        <taxon>Lingula</taxon>
    </lineage>
</organism>
<dbReference type="PANTHER" id="PTHR45767:SF2">
    <property type="entry name" value="FORKHEAD BOX PROTEIN O"/>
    <property type="match status" value="1"/>
</dbReference>
<dbReference type="GeneID" id="106167332"/>
<keyword evidence="8 9" id="KW-0539">Nucleus</keyword>
<evidence type="ECO:0000256" key="10">
    <source>
        <dbReference type="SAM" id="MobiDB-lite"/>
    </source>
</evidence>
<gene>
    <name evidence="13" type="primary">LOC106167332</name>
</gene>
<keyword evidence="4" id="KW-0963">Cytoplasm</keyword>
<dbReference type="RefSeq" id="XP_013401532.1">
    <property type="nucleotide sequence ID" value="XM_013546078.1"/>
</dbReference>
<dbReference type="InterPro" id="IPR036390">
    <property type="entry name" value="WH_DNA-bd_sf"/>
</dbReference>
<evidence type="ECO:0000256" key="6">
    <source>
        <dbReference type="ARBA" id="ARBA00023125"/>
    </source>
</evidence>
<dbReference type="GO" id="GO:0000978">
    <property type="term" value="F:RNA polymerase II cis-regulatory region sequence-specific DNA binding"/>
    <property type="evidence" value="ECO:0007669"/>
    <property type="project" value="TreeGrafter"/>
</dbReference>
<dbReference type="InterPro" id="IPR032067">
    <property type="entry name" value="FOXO-TAD"/>
</dbReference>
<feature type="DNA-binding region" description="Fork-head" evidence="9">
    <location>
        <begin position="1"/>
        <end position="48"/>
    </location>
</feature>
<keyword evidence="3" id="KW-0217">Developmental protein</keyword>
<keyword evidence="6 9" id="KW-0238">DNA-binding</keyword>
<feature type="region of interest" description="Disordered" evidence="10">
    <location>
        <begin position="32"/>
        <end position="109"/>
    </location>
</feature>
<dbReference type="PANTHER" id="PTHR45767">
    <property type="entry name" value="FORKHEAD BOX PROTEIN O"/>
    <property type="match status" value="1"/>
</dbReference>
<evidence type="ECO:0000256" key="1">
    <source>
        <dbReference type="ARBA" id="ARBA00004123"/>
    </source>
</evidence>
<evidence type="ECO:0000256" key="4">
    <source>
        <dbReference type="ARBA" id="ARBA00022490"/>
    </source>
</evidence>
<dbReference type="SUPFAM" id="SSF46785">
    <property type="entry name" value="Winged helix' DNA-binding domain"/>
    <property type="match status" value="1"/>
</dbReference>
<comment type="subcellular location">
    <subcellularLocation>
        <location evidence="2">Cytoplasm</location>
    </subcellularLocation>
    <subcellularLocation>
        <location evidence="1 9">Nucleus</location>
    </subcellularLocation>
</comment>
<dbReference type="Gene3D" id="1.10.10.10">
    <property type="entry name" value="Winged helix-like DNA-binding domain superfamily/Winged helix DNA-binding domain"/>
    <property type="match status" value="1"/>
</dbReference>
<keyword evidence="7" id="KW-0804">Transcription</keyword>
<proteinExistence type="predicted"/>
<dbReference type="PROSITE" id="PS50039">
    <property type="entry name" value="FORK_HEAD_3"/>
    <property type="match status" value="1"/>
</dbReference>
<dbReference type="Pfam" id="PF16676">
    <property type="entry name" value="FOXO-TAD"/>
    <property type="match status" value="1"/>
</dbReference>
<evidence type="ECO:0000259" key="11">
    <source>
        <dbReference type="PROSITE" id="PS50039"/>
    </source>
</evidence>
<feature type="region of interest" description="Disordered" evidence="10">
    <location>
        <begin position="342"/>
        <end position="371"/>
    </location>
</feature>
<dbReference type="InterPro" id="IPR036388">
    <property type="entry name" value="WH-like_DNA-bd_sf"/>
</dbReference>
<evidence type="ECO:0000256" key="8">
    <source>
        <dbReference type="ARBA" id="ARBA00023242"/>
    </source>
</evidence>
<dbReference type="GO" id="GO:0000981">
    <property type="term" value="F:DNA-binding transcription factor activity, RNA polymerase II-specific"/>
    <property type="evidence" value="ECO:0007669"/>
    <property type="project" value="TreeGrafter"/>
</dbReference>
<dbReference type="AlphaFoldDB" id="A0A1S3ITK5"/>
<dbReference type="STRING" id="7574.A0A1S3ITK5"/>
<feature type="domain" description="Fork-head" evidence="11">
    <location>
        <begin position="1"/>
        <end position="48"/>
    </location>
</feature>
<keyword evidence="12" id="KW-1185">Reference proteome</keyword>
<accession>A0A1S3ITK5</accession>
<dbReference type="OrthoDB" id="5954824at2759"/>
<dbReference type="InterPro" id="IPR001766">
    <property type="entry name" value="Fork_head_dom"/>
</dbReference>
<sequence length="495" mass="54688">MNDMQNSIRHNLSLHSRFMRIQNEGTGKSSWWVINPDAKPGKSPRRRATSMDTKAYEKKRGRVKKKVEQLRQALEGSPASSDGWVDSPLHHQLSPEHFRPRASSNASSCGRLSPISAVYEPDLHENQVPPMSPIPWNDMGSSSNLSAPFNNSGQDRFADSLTDSMADMMKLEPGNMSPCMSAFTGDQFDAMNGGGGSRNSPMPPTFTTLTNVPNVSSFNNVGQTLGQFGPQPTSQQSNGYNNLQFGSNLPAPPPYPETLRSSPQHNIISTTIQNGQMSETREFLDLDELNSSMGLYQPEPIMGDNPMLSTTGLGMQNQGRNLDFTLNNHSAFRNTNSLNVVQQQQQPSQQPQRSPQLQRAVQSQQQQHAPVNRVGLSVGTDNSLLRQALQQPQTKQLQVPRISGSPTSLQMNTSNFMGNVANVNTVNMQQQQQMGGQLQMFPNDIDLTLDSLQAEGIECDVDQVIRQELSIDGNLDFTFDQLQQNFPNSNTNLVQ</sequence>
<evidence type="ECO:0000313" key="13">
    <source>
        <dbReference type="RefSeq" id="XP_013401532.1"/>
    </source>
</evidence>
<evidence type="ECO:0000256" key="7">
    <source>
        <dbReference type="ARBA" id="ARBA00023163"/>
    </source>
</evidence>
<dbReference type="Proteomes" id="UP000085678">
    <property type="component" value="Unplaced"/>
</dbReference>
<name>A0A1S3ITK5_LINAN</name>
<evidence type="ECO:0000256" key="3">
    <source>
        <dbReference type="ARBA" id="ARBA00022473"/>
    </source>
</evidence>